<protein>
    <submittedName>
        <fullName evidence="2">Uncharacterized protein</fullName>
    </submittedName>
</protein>
<sequence>MGKDLDQIPKNDSIRLTLDNQPSKEGKYSDIGEAHRED</sequence>
<feature type="non-terminal residue" evidence="2">
    <location>
        <position position="38"/>
    </location>
</feature>
<gene>
    <name evidence="2" type="ORF">METZ01_LOCUS248235</name>
</gene>
<dbReference type="AlphaFoldDB" id="A0A382I9K3"/>
<name>A0A382I9K3_9ZZZZ</name>
<dbReference type="EMBL" id="UINC01065572">
    <property type="protein sequence ID" value="SVB95381.1"/>
    <property type="molecule type" value="Genomic_DNA"/>
</dbReference>
<feature type="compositionally biased region" description="Basic and acidic residues" evidence="1">
    <location>
        <begin position="22"/>
        <end position="38"/>
    </location>
</feature>
<evidence type="ECO:0000313" key="2">
    <source>
        <dbReference type="EMBL" id="SVB95381.1"/>
    </source>
</evidence>
<feature type="region of interest" description="Disordered" evidence="1">
    <location>
        <begin position="1"/>
        <end position="38"/>
    </location>
</feature>
<accession>A0A382I9K3</accession>
<evidence type="ECO:0000256" key="1">
    <source>
        <dbReference type="SAM" id="MobiDB-lite"/>
    </source>
</evidence>
<reference evidence="2" key="1">
    <citation type="submission" date="2018-05" db="EMBL/GenBank/DDBJ databases">
        <authorList>
            <person name="Lanie J.A."/>
            <person name="Ng W.-L."/>
            <person name="Kazmierczak K.M."/>
            <person name="Andrzejewski T.M."/>
            <person name="Davidsen T.M."/>
            <person name="Wayne K.J."/>
            <person name="Tettelin H."/>
            <person name="Glass J.I."/>
            <person name="Rusch D."/>
            <person name="Podicherti R."/>
            <person name="Tsui H.-C.T."/>
            <person name="Winkler M.E."/>
        </authorList>
    </citation>
    <scope>NUCLEOTIDE SEQUENCE</scope>
</reference>
<feature type="compositionally biased region" description="Basic and acidic residues" evidence="1">
    <location>
        <begin position="1"/>
        <end position="13"/>
    </location>
</feature>
<proteinExistence type="predicted"/>
<organism evidence="2">
    <name type="scientific">marine metagenome</name>
    <dbReference type="NCBI Taxonomy" id="408172"/>
    <lineage>
        <taxon>unclassified sequences</taxon>
        <taxon>metagenomes</taxon>
        <taxon>ecological metagenomes</taxon>
    </lineage>
</organism>